<sequence length="134" mass="14596">MQFTTEVIALFSALAMSSHATDVYSTFLDEQRHRIGKVNFDLGNSSCFSVDSAHFVKFSQFGLFDGAKGPYCLHGFYMAGCPTRHSGEVTLKFPGVVFGGSGYPLLGVAGSKSFRWTLGACPVDTTYPWRFPAS</sequence>
<accession>A0A6A5Q8S4</accession>
<feature type="signal peptide" evidence="1">
    <location>
        <begin position="1"/>
        <end position="20"/>
    </location>
</feature>
<name>A0A6A5Q8S4_AMPQU</name>
<reference evidence="2" key="1">
    <citation type="journal article" date="2020" name="Stud. Mycol.">
        <title>101 Dothideomycetes genomes: a test case for predicting lifestyles and emergence of pathogens.</title>
        <authorList>
            <person name="Haridas S."/>
            <person name="Albert R."/>
            <person name="Binder M."/>
            <person name="Bloem J."/>
            <person name="Labutti K."/>
            <person name="Salamov A."/>
            <person name="Andreopoulos B."/>
            <person name="Baker S."/>
            <person name="Barry K."/>
            <person name="Bills G."/>
            <person name="Bluhm B."/>
            <person name="Cannon C."/>
            <person name="Castanera R."/>
            <person name="Culley D."/>
            <person name="Daum C."/>
            <person name="Ezra D."/>
            <person name="Gonzalez J."/>
            <person name="Henrissat B."/>
            <person name="Kuo A."/>
            <person name="Liang C."/>
            <person name="Lipzen A."/>
            <person name="Lutzoni F."/>
            <person name="Magnuson J."/>
            <person name="Mondo S."/>
            <person name="Nolan M."/>
            <person name="Ohm R."/>
            <person name="Pangilinan J."/>
            <person name="Park H.-J."/>
            <person name="Ramirez L."/>
            <person name="Alfaro M."/>
            <person name="Sun H."/>
            <person name="Tritt A."/>
            <person name="Yoshinaga Y."/>
            <person name="Zwiers L.-H."/>
            <person name="Turgeon B."/>
            <person name="Goodwin S."/>
            <person name="Spatafora J."/>
            <person name="Crous P."/>
            <person name="Grigoriev I."/>
        </authorList>
    </citation>
    <scope>NUCLEOTIDE SEQUENCE</scope>
    <source>
        <strain evidence="2">HMLAC05119</strain>
    </source>
</reference>
<evidence type="ECO:0000313" key="2">
    <source>
        <dbReference type="EMBL" id="KAF1911250.1"/>
    </source>
</evidence>
<dbReference type="EMBL" id="ML979145">
    <property type="protein sequence ID" value="KAF1911250.1"/>
    <property type="molecule type" value="Genomic_DNA"/>
</dbReference>
<keyword evidence="1" id="KW-0732">Signal</keyword>
<evidence type="ECO:0008006" key="4">
    <source>
        <dbReference type="Google" id="ProtNLM"/>
    </source>
</evidence>
<dbReference type="Proteomes" id="UP000800096">
    <property type="component" value="Unassembled WGS sequence"/>
</dbReference>
<proteinExistence type="predicted"/>
<keyword evidence="3" id="KW-1185">Reference proteome</keyword>
<evidence type="ECO:0000256" key="1">
    <source>
        <dbReference type="SAM" id="SignalP"/>
    </source>
</evidence>
<gene>
    <name evidence="2" type="ORF">BDU57DRAFT_552286</name>
</gene>
<organism evidence="2 3">
    <name type="scientific">Ampelomyces quisqualis</name>
    <name type="common">Powdery mildew agent</name>
    <dbReference type="NCBI Taxonomy" id="50730"/>
    <lineage>
        <taxon>Eukaryota</taxon>
        <taxon>Fungi</taxon>
        <taxon>Dikarya</taxon>
        <taxon>Ascomycota</taxon>
        <taxon>Pezizomycotina</taxon>
        <taxon>Dothideomycetes</taxon>
        <taxon>Pleosporomycetidae</taxon>
        <taxon>Pleosporales</taxon>
        <taxon>Pleosporineae</taxon>
        <taxon>Phaeosphaeriaceae</taxon>
        <taxon>Ampelomyces</taxon>
    </lineage>
</organism>
<protein>
    <recommendedName>
        <fullName evidence="4">AA1-like domain-containing protein</fullName>
    </recommendedName>
</protein>
<feature type="chain" id="PRO_5025424853" description="AA1-like domain-containing protein" evidence="1">
    <location>
        <begin position="21"/>
        <end position="134"/>
    </location>
</feature>
<dbReference type="AlphaFoldDB" id="A0A6A5Q8S4"/>
<evidence type="ECO:0000313" key="3">
    <source>
        <dbReference type="Proteomes" id="UP000800096"/>
    </source>
</evidence>